<evidence type="ECO:0000256" key="3">
    <source>
        <dbReference type="ARBA" id="ARBA00064542"/>
    </source>
</evidence>
<evidence type="ECO:0000256" key="1">
    <source>
        <dbReference type="ARBA" id="ARBA00022980"/>
    </source>
</evidence>
<dbReference type="GO" id="GO:0003735">
    <property type="term" value="F:structural constituent of ribosome"/>
    <property type="evidence" value="ECO:0007669"/>
    <property type="project" value="InterPro"/>
</dbReference>
<keyword evidence="4 6" id="KW-0699">rRNA-binding</keyword>
<dbReference type="InterPro" id="IPR000589">
    <property type="entry name" value="Ribosomal_uS15"/>
</dbReference>
<dbReference type="GO" id="GO:0022627">
    <property type="term" value="C:cytosolic small ribosomal subunit"/>
    <property type="evidence" value="ECO:0007669"/>
    <property type="project" value="TreeGrafter"/>
</dbReference>
<dbReference type="FunFam" id="1.10.287.10:FF:000002">
    <property type="entry name" value="30S ribosomal protein S15"/>
    <property type="match status" value="1"/>
</dbReference>
<dbReference type="GO" id="GO:0006412">
    <property type="term" value="P:translation"/>
    <property type="evidence" value="ECO:0007669"/>
    <property type="project" value="UniProtKB-UniRule"/>
</dbReference>
<accession>A0A8J7DFI4</accession>
<protein>
    <recommendedName>
        <fullName evidence="4">Small ribosomal subunit protein uS15</fullName>
    </recommendedName>
</protein>
<reference evidence="7" key="1">
    <citation type="submission" date="2020-10" db="EMBL/GenBank/DDBJ databases">
        <authorList>
            <person name="Castelo-Branco R."/>
            <person name="Eusebio N."/>
            <person name="Adriana R."/>
            <person name="Vieira A."/>
            <person name="Brugerolle De Fraissinette N."/>
            <person name="Rezende De Castro R."/>
            <person name="Schneider M.P."/>
            <person name="Vasconcelos V."/>
            <person name="Leao P.N."/>
        </authorList>
    </citation>
    <scope>NUCLEOTIDE SEQUENCE</scope>
    <source>
        <strain evidence="7">LEGE 12446</strain>
    </source>
</reference>
<dbReference type="SUPFAM" id="SSF47060">
    <property type="entry name" value="S15/NS1 RNA-binding domain"/>
    <property type="match status" value="1"/>
</dbReference>
<dbReference type="RefSeq" id="WP_073644968.1">
    <property type="nucleotide sequence ID" value="NZ_JADEXS020000001.1"/>
</dbReference>
<name>A0A8J7DFI4_DESMC</name>
<comment type="similarity">
    <text evidence="4 5">Belongs to the universal ribosomal protein uS15 family.</text>
</comment>
<dbReference type="Pfam" id="PF00312">
    <property type="entry name" value="Ribosomal_S15"/>
    <property type="match status" value="1"/>
</dbReference>
<keyword evidence="1 4" id="KW-0689">Ribosomal protein</keyword>
<comment type="subunit">
    <text evidence="3 4">Part of the 30S ribosomal subunit. Forms a bridge to the 50S subunit in the 70S ribosome, contacting the 23S rRNA.</text>
</comment>
<dbReference type="PROSITE" id="PS00362">
    <property type="entry name" value="RIBOSOMAL_S15"/>
    <property type="match status" value="1"/>
</dbReference>
<keyword evidence="8" id="KW-1185">Reference proteome</keyword>
<dbReference type="Proteomes" id="UP000622533">
    <property type="component" value="Unassembled WGS sequence"/>
</dbReference>
<proteinExistence type="inferred from homology"/>
<comment type="function">
    <text evidence="4 6">One of the primary rRNA binding proteins, it binds directly to 16S rRNA where it helps nucleate assembly of the platform of the 30S subunit by binding and bridging several RNA helices of the 16S rRNA.</text>
</comment>
<comment type="function">
    <text evidence="4">Forms an intersubunit bridge (bridge B4) with the 23S rRNA of the 50S subunit in the ribosome.</text>
</comment>
<keyword evidence="4 6" id="KW-0694">RNA-binding</keyword>
<keyword evidence="2 4" id="KW-0687">Ribonucleoprotein</keyword>
<evidence type="ECO:0000256" key="2">
    <source>
        <dbReference type="ARBA" id="ARBA00023274"/>
    </source>
</evidence>
<dbReference type="Gene3D" id="6.10.250.3130">
    <property type="match status" value="1"/>
</dbReference>
<gene>
    <name evidence="4 7" type="primary">rpsO</name>
    <name evidence="4" type="synonym">rps15</name>
    <name evidence="7" type="ORF">IQ276_07385</name>
</gene>
<dbReference type="CDD" id="cd00353">
    <property type="entry name" value="Ribosomal_S15p_S13e"/>
    <property type="match status" value="1"/>
</dbReference>
<evidence type="ECO:0000256" key="6">
    <source>
        <dbReference type="RuleBase" id="RU004524"/>
    </source>
</evidence>
<dbReference type="InterPro" id="IPR009068">
    <property type="entry name" value="uS15_NS1_RNA-bd_sf"/>
</dbReference>
<dbReference type="AlphaFoldDB" id="A0A8J7DFI4"/>
<evidence type="ECO:0000313" key="7">
    <source>
        <dbReference type="EMBL" id="MBE9022259.1"/>
    </source>
</evidence>
<dbReference type="HAMAP" id="MF_01343_B">
    <property type="entry name" value="Ribosomal_uS15_B"/>
    <property type="match status" value="1"/>
</dbReference>
<sequence length="89" mass="10229">MALTQLRKQEIISNYQVHETDTGSADVQVAMLTERINRLSEHLQANKKDHSSRRGLLKLIGQRKRLLAYIQSESREKYLALIARLGIRG</sequence>
<dbReference type="EMBL" id="JADEXS010000069">
    <property type="protein sequence ID" value="MBE9022259.1"/>
    <property type="molecule type" value="Genomic_DNA"/>
</dbReference>
<dbReference type="SMART" id="SM01387">
    <property type="entry name" value="Ribosomal_S15"/>
    <property type="match status" value="1"/>
</dbReference>
<dbReference type="NCBIfam" id="TIGR00952">
    <property type="entry name" value="S15_bact"/>
    <property type="match status" value="1"/>
</dbReference>
<dbReference type="InterPro" id="IPR005290">
    <property type="entry name" value="Ribosomal_uS15_bac-type"/>
</dbReference>
<evidence type="ECO:0000256" key="5">
    <source>
        <dbReference type="RuleBase" id="RU003919"/>
    </source>
</evidence>
<dbReference type="PANTHER" id="PTHR23321:SF26">
    <property type="entry name" value="SMALL RIBOSOMAL SUBUNIT PROTEIN US15M"/>
    <property type="match status" value="1"/>
</dbReference>
<dbReference type="GO" id="GO:0019843">
    <property type="term" value="F:rRNA binding"/>
    <property type="evidence" value="ECO:0007669"/>
    <property type="project" value="UniProtKB-UniRule"/>
</dbReference>
<organism evidence="7 8">
    <name type="scientific">Desmonostoc muscorum LEGE 12446</name>
    <dbReference type="NCBI Taxonomy" id="1828758"/>
    <lineage>
        <taxon>Bacteria</taxon>
        <taxon>Bacillati</taxon>
        <taxon>Cyanobacteriota</taxon>
        <taxon>Cyanophyceae</taxon>
        <taxon>Nostocales</taxon>
        <taxon>Nostocaceae</taxon>
        <taxon>Desmonostoc</taxon>
    </lineage>
</organism>
<evidence type="ECO:0000256" key="4">
    <source>
        <dbReference type="HAMAP-Rule" id="MF_01343"/>
    </source>
</evidence>
<evidence type="ECO:0000313" key="8">
    <source>
        <dbReference type="Proteomes" id="UP000622533"/>
    </source>
</evidence>
<dbReference type="PANTHER" id="PTHR23321">
    <property type="entry name" value="RIBOSOMAL PROTEIN S15, BACTERIAL AND ORGANELLAR"/>
    <property type="match status" value="1"/>
</dbReference>
<dbReference type="Gene3D" id="1.10.287.10">
    <property type="entry name" value="S15/NS1, RNA-binding"/>
    <property type="match status" value="1"/>
</dbReference>
<comment type="caution">
    <text evidence="7">The sequence shown here is derived from an EMBL/GenBank/DDBJ whole genome shotgun (WGS) entry which is preliminary data.</text>
</comment>